<keyword evidence="2" id="KW-1185">Reference proteome</keyword>
<dbReference type="EMBL" id="JNBS01002361">
    <property type="protein sequence ID" value="OQR92043.1"/>
    <property type="molecule type" value="Genomic_DNA"/>
</dbReference>
<dbReference type="AlphaFoldDB" id="A0A1V9Z249"/>
<dbReference type="STRING" id="74557.A0A1V9Z249"/>
<accession>A0A1V9Z249</accession>
<evidence type="ECO:0000313" key="2">
    <source>
        <dbReference type="Proteomes" id="UP000243217"/>
    </source>
</evidence>
<reference evidence="1 2" key="1">
    <citation type="journal article" date="2014" name="Genome Biol. Evol.">
        <title>The secreted proteins of Achlya hypogyna and Thraustotheca clavata identify the ancestral oomycete secretome and reveal gene acquisitions by horizontal gene transfer.</title>
        <authorList>
            <person name="Misner I."/>
            <person name="Blouin N."/>
            <person name="Leonard G."/>
            <person name="Richards T.A."/>
            <person name="Lane C.E."/>
        </authorList>
    </citation>
    <scope>NUCLEOTIDE SEQUENCE [LARGE SCALE GENOMIC DNA]</scope>
    <source>
        <strain evidence="1 2">ATCC 34112</strain>
    </source>
</reference>
<gene>
    <name evidence="1" type="ORF">THRCLA_22414</name>
</gene>
<comment type="caution">
    <text evidence="1">The sequence shown here is derived from an EMBL/GenBank/DDBJ whole genome shotgun (WGS) entry which is preliminary data.</text>
</comment>
<name>A0A1V9Z249_9STRA</name>
<dbReference type="Proteomes" id="UP000243217">
    <property type="component" value="Unassembled WGS sequence"/>
</dbReference>
<proteinExistence type="predicted"/>
<organism evidence="1 2">
    <name type="scientific">Thraustotheca clavata</name>
    <dbReference type="NCBI Taxonomy" id="74557"/>
    <lineage>
        <taxon>Eukaryota</taxon>
        <taxon>Sar</taxon>
        <taxon>Stramenopiles</taxon>
        <taxon>Oomycota</taxon>
        <taxon>Saprolegniomycetes</taxon>
        <taxon>Saprolegniales</taxon>
        <taxon>Achlyaceae</taxon>
        <taxon>Thraustotheca</taxon>
    </lineage>
</organism>
<evidence type="ECO:0000313" key="1">
    <source>
        <dbReference type="EMBL" id="OQR92043.1"/>
    </source>
</evidence>
<sequence length="125" mass="14688">MYQVVDFSLQIDSMTMENLSPKKTKLCVGEMVLVDTFKNSRQHHLKYQVCQVVRMEFGSDDEVIINVQLYKRSHEQSQGVLRARKVFSIQHEMIKRKVCLLSLYQTQVQRSNNILSRTPNQLKLN</sequence>
<protein>
    <submittedName>
        <fullName evidence="1">Uncharacterized protein</fullName>
    </submittedName>
</protein>